<dbReference type="Proteomes" id="UP000214365">
    <property type="component" value="Unassembled WGS sequence"/>
</dbReference>
<dbReference type="RefSeq" id="XP_020118138.1">
    <property type="nucleotide sequence ID" value="XM_020269158.1"/>
</dbReference>
<feature type="signal peptide" evidence="1">
    <location>
        <begin position="1"/>
        <end position="21"/>
    </location>
</feature>
<evidence type="ECO:0000313" key="3">
    <source>
        <dbReference type="Proteomes" id="UP000214365"/>
    </source>
</evidence>
<dbReference type="AlphaFoldDB" id="A0A225AWZ6"/>
<dbReference type="EMBL" id="LFMY01000010">
    <property type="protein sequence ID" value="OKL58017.1"/>
    <property type="molecule type" value="Genomic_DNA"/>
</dbReference>
<protein>
    <submittedName>
        <fullName evidence="2">Uncharacterized protein</fullName>
    </submittedName>
</protein>
<organism evidence="2 3">
    <name type="scientific">Talaromyces atroroseus</name>
    <dbReference type="NCBI Taxonomy" id="1441469"/>
    <lineage>
        <taxon>Eukaryota</taxon>
        <taxon>Fungi</taxon>
        <taxon>Dikarya</taxon>
        <taxon>Ascomycota</taxon>
        <taxon>Pezizomycotina</taxon>
        <taxon>Eurotiomycetes</taxon>
        <taxon>Eurotiomycetidae</taxon>
        <taxon>Eurotiales</taxon>
        <taxon>Trichocomaceae</taxon>
        <taxon>Talaromyces</taxon>
        <taxon>Talaromyces sect. Trachyspermi</taxon>
    </lineage>
</organism>
<gene>
    <name evidence="2" type="ORF">UA08_06837</name>
</gene>
<comment type="caution">
    <text evidence="2">The sequence shown here is derived from an EMBL/GenBank/DDBJ whole genome shotgun (WGS) entry which is preliminary data.</text>
</comment>
<proteinExistence type="predicted"/>
<accession>A0A225AWZ6</accession>
<sequence length="66" mass="7210">MTVAKSFIAVVFKCIVHLTSSQELIVGEYLSVQGACAWVNDYFRDSVPIIPGVWIALGTLPSNPRT</sequence>
<name>A0A225AWZ6_TALAT</name>
<evidence type="ECO:0000256" key="1">
    <source>
        <dbReference type="SAM" id="SignalP"/>
    </source>
</evidence>
<keyword evidence="3" id="KW-1185">Reference proteome</keyword>
<dbReference type="GeneID" id="31006592"/>
<feature type="chain" id="PRO_5012781891" evidence="1">
    <location>
        <begin position="22"/>
        <end position="66"/>
    </location>
</feature>
<keyword evidence="1" id="KW-0732">Signal</keyword>
<reference evidence="2 3" key="1">
    <citation type="submission" date="2015-06" db="EMBL/GenBank/DDBJ databases">
        <title>Talaromyces atroroseus IBT 11181 draft genome.</title>
        <authorList>
            <person name="Rasmussen K.B."/>
            <person name="Rasmussen S."/>
            <person name="Petersen B."/>
            <person name="Sicheritz-Ponten T."/>
            <person name="Mortensen U.H."/>
            <person name="Thrane U."/>
        </authorList>
    </citation>
    <scope>NUCLEOTIDE SEQUENCE [LARGE SCALE GENOMIC DNA]</scope>
    <source>
        <strain evidence="2 3">IBT 11181</strain>
    </source>
</reference>
<evidence type="ECO:0000313" key="2">
    <source>
        <dbReference type="EMBL" id="OKL58017.1"/>
    </source>
</evidence>